<feature type="transmembrane region" description="Helical" evidence="1">
    <location>
        <begin position="239"/>
        <end position="259"/>
    </location>
</feature>
<keyword evidence="3" id="KW-1185">Reference proteome</keyword>
<dbReference type="AlphaFoldDB" id="A0A4Y6UZX6"/>
<keyword evidence="1" id="KW-0472">Membrane</keyword>
<dbReference type="RefSeq" id="WP_141448632.1">
    <property type="nucleotide sequence ID" value="NZ_CP041217.1"/>
</dbReference>
<dbReference type="OrthoDB" id="2959485at2"/>
<protein>
    <recommendedName>
        <fullName evidence="4">ABC transporter permease</fullName>
    </recommendedName>
</protein>
<gene>
    <name evidence="2" type="ORF">FFV09_15295</name>
</gene>
<organism evidence="2 3">
    <name type="scientific">Saccharibacillus brassicae</name>
    <dbReference type="NCBI Taxonomy" id="2583377"/>
    <lineage>
        <taxon>Bacteria</taxon>
        <taxon>Bacillati</taxon>
        <taxon>Bacillota</taxon>
        <taxon>Bacilli</taxon>
        <taxon>Bacillales</taxon>
        <taxon>Paenibacillaceae</taxon>
        <taxon>Saccharibacillus</taxon>
    </lineage>
</organism>
<dbReference type="Pfam" id="PF06182">
    <property type="entry name" value="ABC2_membrane_6"/>
    <property type="match status" value="1"/>
</dbReference>
<keyword evidence="1" id="KW-0812">Transmembrane</keyword>
<sequence>MISFRASSFTGNIRLYRVLAAKAYARNIQYRGSHLLHNFASAIFGYLYACIWIGLGRDHSLGEYGMLGMMHYITFTQASLWVSSFTTNGLGIPQSVRTGQIALDLMRPVHLFTHLAAKEAGQIAYQFLYKSIPVYLIMLLALGLTPAENGRTLPVALLALAGAAYVSLCLNYLIGISSLWTTESSWLYWGNQAMMNLLAGFFIPLQWLPLWLQHIAWASPYPFMLYAPTQLYLGKGEPVLLLGTLAWCAVLTLLCLLATRLLRHKVEVQGG</sequence>
<proteinExistence type="predicted"/>
<evidence type="ECO:0008006" key="4">
    <source>
        <dbReference type="Google" id="ProtNLM"/>
    </source>
</evidence>
<reference evidence="2 3" key="1">
    <citation type="submission" date="2019-06" db="EMBL/GenBank/DDBJ databases">
        <title>Saccharibacillus brassicae sp. nov., an endophytic bacterium isolated from Chinese cabbage seeds (Brassica pekinensis).</title>
        <authorList>
            <person name="Jiang L."/>
            <person name="Lee J."/>
            <person name="Kim S.W."/>
        </authorList>
    </citation>
    <scope>NUCLEOTIDE SEQUENCE [LARGE SCALE GENOMIC DNA]</scope>
    <source>
        <strain evidence="3">KCTC 43072 / ATSA2</strain>
    </source>
</reference>
<keyword evidence="1" id="KW-1133">Transmembrane helix</keyword>
<dbReference type="PANTHER" id="PTHR36832:SF2">
    <property type="entry name" value="INTEGRAL MEMBRANE PROTEIN"/>
    <property type="match status" value="1"/>
</dbReference>
<accession>A0A4Y6UZX6</accession>
<feature type="transmembrane region" description="Helical" evidence="1">
    <location>
        <begin position="127"/>
        <end position="147"/>
    </location>
</feature>
<feature type="transmembrane region" description="Helical" evidence="1">
    <location>
        <begin position="61"/>
        <end position="82"/>
    </location>
</feature>
<dbReference type="Proteomes" id="UP000316968">
    <property type="component" value="Chromosome"/>
</dbReference>
<dbReference type="KEGG" id="saca:FFV09_15295"/>
<feature type="transmembrane region" description="Helical" evidence="1">
    <location>
        <begin position="35"/>
        <end position="55"/>
    </location>
</feature>
<name>A0A4Y6UZX6_SACBS</name>
<evidence type="ECO:0000313" key="2">
    <source>
        <dbReference type="EMBL" id="QDH22088.1"/>
    </source>
</evidence>
<feature type="transmembrane region" description="Helical" evidence="1">
    <location>
        <begin position="153"/>
        <end position="174"/>
    </location>
</feature>
<dbReference type="PANTHER" id="PTHR36832">
    <property type="entry name" value="SLR1174 PROTEIN-RELATED"/>
    <property type="match status" value="1"/>
</dbReference>
<evidence type="ECO:0000313" key="3">
    <source>
        <dbReference type="Proteomes" id="UP000316968"/>
    </source>
</evidence>
<feature type="transmembrane region" description="Helical" evidence="1">
    <location>
        <begin position="195"/>
        <end position="219"/>
    </location>
</feature>
<evidence type="ECO:0000256" key="1">
    <source>
        <dbReference type="SAM" id="Phobius"/>
    </source>
</evidence>
<dbReference type="EMBL" id="CP041217">
    <property type="protein sequence ID" value="QDH22088.1"/>
    <property type="molecule type" value="Genomic_DNA"/>
</dbReference>
<dbReference type="InterPro" id="IPR010390">
    <property type="entry name" value="ABC-2_transporter-like"/>
</dbReference>